<dbReference type="InterPro" id="IPR051694">
    <property type="entry name" value="Immunoregulatory_rcpt-like"/>
</dbReference>
<evidence type="ECO:0000313" key="8">
    <source>
        <dbReference type="Proteomes" id="UP000799770"/>
    </source>
</evidence>
<evidence type="ECO:0000256" key="6">
    <source>
        <dbReference type="SAM" id="Phobius"/>
    </source>
</evidence>
<dbReference type="EMBL" id="ML977312">
    <property type="protein sequence ID" value="KAF2121335.1"/>
    <property type="molecule type" value="Genomic_DNA"/>
</dbReference>
<name>A0A6A5ZQB5_9PLEO</name>
<dbReference type="GO" id="GO:0016020">
    <property type="term" value="C:membrane"/>
    <property type="evidence" value="ECO:0007669"/>
    <property type="project" value="UniProtKB-SubCell"/>
</dbReference>
<keyword evidence="2 6" id="KW-0812">Transmembrane</keyword>
<accession>A0A6A5ZQB5</accession>
<keyword evidence="3 6" id="KW-1133">Transmembrane helix</keyword>
<comment type="subcellular location">
    <subcellularLocation>
        <location evidence="1">Membrane</location>
        <topology evidence="1">Single-pass membrane protein</topology>
    </subcellularLocation>
</comment>
<evidence type="ECO:0000256" key="4">
    <source>
        <dbReference type="ARBA" id="ARBA00023136"/>
    </source>
</evidence>
<sequence>MSIPDDCFIYSAGEVLIDNDLSPCGVTNATNPRVPCCWKGDTCLSDGICIYTHSLDGGSGYTAAGCTDSGFGAGCRSLCTNNAFGDVVYDPVDKAWHCCSYPPGGPLNCTNPSEEQFLAPATNDLLTIQFLPKTGTATYQVASVASTTSATSPNRSPPSASTTTAVTSTSTTPNPTSAPSKNSGLSTGAAAGIGVGAAIGGIVLLGGFIYFAWRRRRNRKDAPYLYPATPQTPSTYINYQQAPATQLHGESKQMAPVEIGTSAK</sequence>
<feature type="region of interest" description="Disordered" evidence="5">
    <location>
        <begin position="146"/>
        <end position="184"/>
    </location>
</feature>
<evidence type="ECO:0000256" key="2">
    <source>
        <dbReference type="ARBA" id="ARBA00022692"/>
    </source>
</evidence>
<dbReference type="AlphaFoldDB" id="A0A6A5ZQB5"/>
<dbReference type="PANTHER" id="PTHR15549">
    <property type="entry name" value="PAIRED IMMUNOGLOBULIN-LIKE TYPE 2 RECEPTOR"/>
    <property type="match status" value="1"/>
</dbReference>
<gene>
    <name evidence="7" type="ORF">BDV96DRAFT_594545</name>
</gene>
<feature type="transmembrane region" description="Helical" evidence="6">
    <location>
        <begin position="189"/>
        <end position="213"/>
    </location>
</feature>
<proteinExistence type="predicted"/>
<dbReference type="GO" id="GO:0071944">
    <property type="term" value="C:cell periphery"/>
    <property type="evidence" value="ECO:0007669"/>
    <property type="project" value="UniProtKB-ARBA"/>
</dbReference>
<reference evidence="7" key="1">
    <citation type="journal article" date="2020" name="Stud. Mycol.">
        <title>101 Dothideomycetes genomes: a test case for predicting lifestyles and emergence of pathogens.</title>
        <authorList>
            <person name="Haridas S."/>
            <person name="Albert R."/>
            <person name="Binder M."/>
            <person name="Bloem J."/>
            <person name="Labutti K."/>
            <person name="Salamov A."/>
            <person name="Andreopoulos B."/>
            <person name="Baker S."/>
            <person name="Barry K."/>
            <person name="Bills G."/>
            <person name="Bluhm B."/>
            <person name="Cannon C."/>
            <person name="Castanera R."/>
            <person name="Culley D."/>
            <person name="Daum C."/>
            <person name="Ezra D."/>
            <person name="Gonzalez J."/>
            <person name="Henrissat B."/>
            <person name="Kuo A."/>
            <person name="Liang C."/>
            <person name="Lipzen A."/>
            <person name="Lutzoni F."/>
            <person name="Magnuson J."/>
            <person name="Mondo S."/>
            <person name="Nolan M."/>
            <person name="Ohm R."/>
            <person name="Pangilinan J."/>
            <person name="Park H.-J."/>
            <person name="Ramirez L."/>
            <person name="Alfaro M."/>
            <person name="Sun H."/>
            <person name="Tritt A."/>
            <person name="Yoshinaga Y."/>
            <person name="Zwiers L.-H."/>
            <person name="Turgeon B."/>
            <person name="Goodwin S."/>
            <person name="Spatafora J."/>
            <person name="Crous P."/>
            <person name="Grigoriev I."/>
        </authorList>
    </citation>
    <scope>NUCLEOTIDE SEQUENCE</scope>
    <source>
        <strain evidence="7">CBS 627.86</strain>
    </source>
</reference>
<dbReference type="PANTHER" id="PTHR15549:SF33">
    <property type="entry name" value="MEMBRANE PROTEIN WSC4, PUTATIVE (AFU_ORTHOLOGUE AFUA_5G09020)-RELATED"/>
    <property type="match status" value="1"/>
</dbReference>
<evidence type="ECO:0000256" key="3">
    <source>
        <dbReference type="ARBA" id="ARBA00022989"/>
    </source>
</evidence>
<dbReference type="Proteomes" id="UP000799770">
    <property type="component" value="Unassembled WGS sequence"/>
</dbReference>
<protein>
    <recommendedName>
        <fullName evidence="9">Mid2 domain-containing protein</fullName>
    </recommendedName>
</protein>
<organism evidence="7 8">
    <name type="scientific">Lophiotrema nucula</name>
    <dbReference type="NCBI Taxonomy" id="690887"/>
    <lineage>
        <taxon>Eukaryota</taxon>
        <taxon>Fungi</taxon>
        <taxon>Dikarya</taxon>
        <taxon>Ascomycota</taxon>
        <taxon>Pezizomycotina</taxon>
        <taxon>Dothideomycetes</taxon>
        <taxon>Pleosporomycetidae</taxon>
        <taxon>Pleosporales</taxon>
        <taxon>Lophiotremataceae</taxon>
        <taxon>Lophiotrema</taxon>
    </lineage>
</organism>
<keyword evidence="4 6" id="KW-0472">Membrane</keyword>
<keyword evidence="8" id="KW-1185">Reference proteome</keyword>
<evidence type="ECO:0000256" key="1">
    <source>
        <dbReference type="ARBA" id="ARBA00004167"/>
    </source>
</evidence>
<dbReference type="OrthoDB" id="5215637at2759"/>
<evidence type="ECO:0000313" key="7">
    <source>
        <dbReference type="EMBL" id="KAF2121335.1"/>
    </source>
</evidence>
<evidence type="ECO:0000256" key="5">
    <source>
        <dbReference type="SAM" id="MobiDB-lite"/>
    </source>
</evidence>
<evidence type="ECO:0008006" key="9">
    <source>
        <dbReference type="Google" id="ProtNLM"/>
    </source>
</evidence>